<dbReference type="HOGENOM" id="CLU_086602_0_0_9"/>
<reference evidence="1 2" key="1">
    <citation type="submission" date="2011-04" db="EMBL/GenBank/DDBJ databases">
        <authorList>
            <person name="Muzny D."/>
            <person name="Qin X."/>
            <person name="Deng J."/>
            <person name="Jiang H."/>
            <person name="Liu Y."/>
            <person name="Qu J."/>
            <person name="Song X.-Z."/>
            <person name="Zhang L."/>
            <person name="Thornton R."/>
            <person name="Coyle M."/>
            <person name="Francisco L."/>
            <person name="Jackson L."/>
            <person name="Javaid M."/>
            <person name="Korchina V."/>
            <person name="Kovar C."/>
            <person name="Mata R."/>
            <person name="Mathew T."/>
            <person name="Ngo R."/>
            <person name="Nguyen L."/>
            <person name="Nguyen N."/>
            <person name="Okwuonu G."/>
            <person name="Ongeri F."/>
            <person name="Pham C."/>
            <person name="Simmons D."/>
            <person name="Wilczek-Boney K."/>
            <person name="Hale W."/>
            <person name="Jakkamsetti A."/>
            <person name="Pham P."/>
            <person name="Ruth R."/>
            <person name="San Lucas F."/>
            <person name="Warren J."/>
            <person name="Zhang J."/>
            <person name="Zhao Z."/>
            <person name="Zhou C."/>
            <person name="Zhu D."/>
            <person name="Lee S."/>
            <person name="Bess C."/>
            <person name="Blankenburg K."/>
            <person name="Forbes L."/>
            <person name="Fu Q."/>
            <person name="Gubbala S."/>
            <person name="Hirani K."/>
            <person name="Jayaseelan J.C."/>
            <person name="Lara F."/>
            <person name="Munidasa M."/>
            <person name="Palculict T."/>
            <person name="Patil S."/>
            <person name="Pu L.-L."/>
            <person name="Saada N."/>
            <person name="Tang L."/>
            <person name="Weissenberger G."/>
            <person name="Zhu Y."/>
            <person name="Hemphill L."/>
            <person name="Shang Y."/>
            <person name="Youmans B."/>
            <person name="Ayvaz T."/>
            <person name="Ross M."/>
            <person name="Santibanez J."/>
            <person name="Aqrawi P."/>
            <person name="Gross S."/>
            <person name="Joshi V."/>
            <person name="Fowler G."/>
            <person name="Nazareth L."/>
            <person name="Reid J."/>
            <person name="Worley K."/>
            <person name="Petrosino J."/>
            <person name="Highlander S."/>
            <person name="Gibbs R."/>
        </authorList>
    </citation>
    <scope>NUCLEOTIDE SEQUENCE [LARGE SCALE GENOMIC DNA]</scope>
    <source>
        <strain evidence="1 2">2681</strain>
    </source>
</reference>
<dbReference type="EMBL" id="AFPZ01000105">
    <property type="protein sequence ID" value="EGQ21072.1"/>
    <property type="molecule type" value="Genomic_DNA"/>
</dbReference>
<sequence length="280" mass="31993">MMREEIRNILVASVPLVKGEVWEPSAAGPKMPKPSLILREGPQETSEPYAAFTSLYEVWPYVKRTTFKQVDAVSKEVIAALHQKRFDVAGVPHYAEYVGTASEDIVDEEWDALTRGLRFQVYSLAWLMHTPVEPDPVSALQAWSMKRFPTLQLDPTLWSPSDAQPALYWRVESTRKVEPMNWGAWLTMQLNGHVIAPDVSVRRQFVDRVTKQLAIDQNTCMTDKSKMRFLSVSADDGYDPFRQGQIKIEVQFGVLREAEVHPFLKHVYFDSERGGEVHVD</sequence>
<gene>
    <name evidence="1" type="ORF">HMPREF9372_3355</name>
</gene>
<evidence type="ECO:0000313" key="1">
    <source>
        <dbReference type="EMBL" id="EGQ21072.1"/>
    </source>
</evidence>
<organism evidence="1 2">
    <name type="scientific">Sporosarcina newyorkensis 2681</name>
    <dbReference type="NCBI Taxonomy" id="1027292"/>
    <lineage>
        <taxon>Bacteria</taxon>
        <taxon>Bacillati</taxon>
        <taxon>Bacillota</taxon>
        <taxon>Bacilli</taxon>
        <taxon>Bacillales</taxon>
        <taxon>Caryophanaceae</taxon>
        <taxon>Sporosarcina</taxon>
    </lineage>
</organism>
<dbReference type="eggNOG" id="ENOG503121S">
    <property type="taxonomic scope" value="Bacteria"/>
</dbReference>
<evidence type="ECO:0000313" key="2">
    <source>
        <dbReference type="Proteomes" id="UP000005316"/>
    </source>
</evidence>
<dbReference type="Proteomes" id="UP000005316">
    <property type="component" value="Unassembled WGS sequence"/>
</dbReference>
<dbReference type="AlphaFoldDB" id="F9DX24"/>
<protein>
    <submittedName>
        <fullName evidence="1">Uncharacterized protein</fullName>
    </submittedName>
</protein>
<accession>F9DX24</accession>
<comment type="caution">
    <text evidence="1">The sequence shown here is derived from an EMBL/GenBank/DDBJ whole genome shotgun (WGS) entry which is preliminary data.</text>
</comment>
<name>F9DX24_9BACL</name>
<proteinExistence type="predicted"/>